<reference evidence="2" key="1">
    <citation type="journal article" date="2023" name="Front. Plant Sci.">
        <title>Chromosomal-level genome assembly of Melastoma candidum provides insights into trichome evolution.</title>
        <authorList>
            <person name="Zhong Y."/>
            <person name="Wu W."/>
            <person name="Sun C."/>
            <person name="Zou P."/>
            <person name="Liu Y."/>
            <person name="Dai S."/>
            <person name="Zhou R."/>
        </authorList>
    </citation>
    <scope>NUCLEOTIDE SEQUENCE [LARGE SCALE GENOMIC DNA]</scope>
</reference>
<protein>
    <submittedName>
        <fullName evidence="1">Uncharacterized protein</fullName>
    </submittedName>
</protein>
<name>A0ACB9N1E3_9MYRT</name>
<keyword evidence="2" id="KW-1185">Reference proteome</keyword>
<organism evidence="1 2">
    <name type="scientific">Melastoma candidum</name>
    <dbReference type="NCBI Taxonomy" id="119954"/>
    <lineage>
        <taxon>Eukaryota</taxon>
        <taxon>Viridiplantae</taxon>
        <taxon>Streptophyta</taxon>
        <taxon>Embryophyta</taxon>
        <taxon>Tracheophyta</taxon>
        <taxon>Spermatophyta</taxon>
        <taxon>Magnoliopsida</taxon>
        <taxon>eudicotyledons</taxon>
        <taxon>Gunneridae</taxon>
        <taxon>Pentapetalae</taxon>
        <taxon>rosids</taxon>
        <taxon>malvids</taxon>
        <taxon>Myrtales</taxon>
        <taxon>Melastomataceae</taxon>
        <taxon>Melastomatoideae</taxon>
        <taxon>Melastomateae</taxon>
        <taxon>Melastoma</taxon>
    </lineage>
</organism>
<accession>A0ACB9N1E3</accession>
<evidence type="ECO:0000313" key="2">
    <source>
        <dbReference type="Proteomes" id="UP001057402"/>
    </source>
</evidence>
<sequence>MNYSFFPSSFLVVSFSCPFPWRLLASPACVIGAGNSRIVVPSGATPLPREGGSDRELRGGLSTCIAEGNFLAALESWFLYLAADVHSVLRGWRPSYRSVLLAVRQKLNIACSSKLSTKDLEAEIFLHPLQDFLRKESSTSILWKSPKISNVAHCMELGFDKQKVQANVASKIGFCKGYIEISGLQEFDIISFVVNFSC</sequence>
<dbReference type="EMBL" id="CM042887">
    <property type="protein sequence ID" value="KAI4329955.1"/>
    <property type="molecule type" value="Genomic_DNA"/>
</dbReference>
<dbReference type="Proteomes" id="UP001057402">
    <property type="component" value="Chromosome 8"/>
</dbReference>
<proteinExistence type="predicted"/>
<comment type="caution">
    <text evidence="1">The sequence shown here is derived from an EMBL/GenBank/DDBJ whole genome shotgun (WGS) entry which is preliminary data.</text>
</comment>
<evidence type="ECO:0000313" key="1">
    <source>
        <dbReference type="EMBL" id="KAI4329955.1"/>
    </source>
</evidence>
<gene>
    <name evidence="1" type="ORF">MLD38_028277</name>
</gene>